<dbReference type="Pfam" id="PF00254">
    <property type="entry name" value="FKBP_C"/>
    <property type="match status" value="1"/>
</dbReference>
<feature type="signal peptide" evidence="6">
    <location>
        <begin position="1"/>
        <end position="27"/>
    </location>
</feature>
<feature type="chain" id="PRO_5006012052" description="Peptidyl-prolyl cis-trans isomerase" evidence="6">
    <location>
        <begin position="28"/>
        <end position="188"/>
    </location>
</feature>
<protein>
    <recommendedName>
        <fullName evidence="5">Peptidyl-prolyl cis-trans isomerase</fullName>
        <ecNumber evidence="5">5.2.1.8</ecNumber>
    </recommendedName>
</protein>
<keyword evidence="9" id="KW-1185">Reference proteome</keyword>
<evidence type="ECO:0000313" key="9">
    <source>
        <dbReference type="Proteomes" id="UP000063789"/>
    </source>
</evidence>
<accession>A0A0N7FVD7</accession>
<dbReference type="SUPFAM" id="SSF54534">
    <property type="entry name" value="FKBP-like"/>
    <property type="match status" value="1"/>
</dbReference>
<organism evidence="8 9">
    <name type="scientific">Gordonia phthalatica</name>
    <dbReference type="NCBI Taxonomy" id="1136941"/>
    <lineage>
        <taxon>Bacteria</taxon>
        <taxon>Bacillati</taxon>
        <taxon>Actinomycetota</taxon>
        <taxon>Actinomycetes</taxon>
        <taxon>Mycobacteriales</taxon>
        <taxon>Gordoniaceae</taxon>
        <taxon>Gordonia</taxon>
    </lineage>
</organism>
<keyword evidence="3 4" id="KW-0413">Isomerase</keyword>
<evidence type="ECO:0000313" key="8">
    <source>
        <dbReference type="EMBL" id="ALG86871.1"/>
    </source>
</evidence>
<evidence type="ECO:0000259" key="7">
    <source>
        <dbReference type="PROSITE" id="PS50059"/>
    </source>
</evidence>
<feature type="domain" description="PPIase FKBP-type" evidence="7">
    <location>
        <begin position="101"/>
        <end position="188"/>
    </location>
</feature>
<evidence type="ECO:0000256" key="6">
    <source>
        <dbReference type="SAM" id="SignalP"/>
    </source>
</evidence>
<dbReference type="InterPro" id="IPR046357">
    <property type="entry name" value="PPIase_dom_sf"/>
</dbReference>
<reference evidence="9" key="1">
    <citation type="submission" date="2015-06" db="EMBL/GenBank/DDBJ databases">
        <title>Complete genome sequence and metabolic analysis of phthalate degradation pathway in Gordonia sp. QH-11.</title>
        <authorList>
            <person name="Jin D."/>
            <person name="Kong X."/>
            <person name="Bai Z."/>
        </authorList>
    </citation>
    <scope>NUCLEOTIDE SEQUENCE [LARGE SCALE GENOMIC DNA]</scope>
    <source>
        <strain evidence="9">QH-11</strain>
    </source>
</reference>
<evidence type="ECO:0000256" key="5">
    <source>
        <dbReference type="RuleBase" id="RU003915"/>
    </source>
</evidence>
<evidence type="ECO:0000256" key="1">
    <source>
        <dbReference type="ARBA" id="ARBA00000971"/>
    </source>
</evidence>
<dbReference type="PATRIC" id="fig|1136941.3.peg.2616"/>
<dbReference type="InterPro" id="IPR001179">
    <property type="entry name" value="PPIase_FKBP_dom"/>
</dbReference>
<comment type="catalytic activity">
    <reaction evidence="1 4 5">
        <text>[protein]-peptidylproline (omega=180) = [protein]-peptidylproline (omega=0)</text>
        <dbReference type="Rhea" id="RHEA:16237"/>
        <dbReference type="Rhea" id="RHEA-COMP:10747"/>
        <dbReference type="Rhea" id="RHEA-COMP:10748"/>
        <dbReference type="ChEBI" id="CHEBI:83833"/>
        <dbReference type="ChEBI" id="CHEBI:83834"/>
        <dbReference type="EC" id="5.2.1.8"/>
    </reaction>
</comment>
<dbReference type="KEGG" id="goq:ACH46_12850"/>
<evidence type="ECO:0000256" key="2">
    <source>
        <dbReference type="ARBA" id="ARBA00023110"/>
    </source>
</evidence>
<reference evidence="8 9" key="2">
    <citation type="journal article" date="2017" name="Int. J. Syst. Evol. Microbiol.">
        <title>Gordonia phthalatica sp. nov., a di-n-butyl phthalate-degrading bacterium isolated from activated sludge.</title>
        <authorList>
            <person name="Jin D."/>
            <person name="Kong X."/>
            <person name="Jia M."/>
            <person name="Yu X."/>
            <person name="Wang X."/>
            <person name="Zhuang X."/>
            <person name="Deng Y."/>
            <person name="Bai Z."/>
        </authorList>
    </citation>
    <scope>NUCLEOTIDE SEQUENCE [LARGE SCALE GENOMIC DNA]</scope>
    <source>
        <strain evidence="8 9">QH-11</strain>
    </source>
</reference>
<sequence>MKLKAAVLVPLAAGALVLTGCSTDSTATETAVNTSSCAPTPEKVDGAPDWTVNGTEGKALFTVTDDKTNAAPKIQLTTPFKVDKTQVKTLIAGSGELVTESSTAIVCYEGVNGRDGKVFDSAYQSRTPAPLPASRLVPGFTQALVGQKVGSTVAVVITSADGYAEGNPDAGIEPGDTIVFGLKILAAQ</sequence>
<evidence type="ECO:0000256" key="4">
    <source>
        <dbReference type="PROSITE-ProRule" id="PRU00277"/>
    </source>
</evidence>
<evidence type="ECO:0000256" key="3">
    <source>
        <dbReference type="ARBA" id="ARBA00023235"/>
    </source>
</evidence>
<dbReference type="EC" id="5.2.1.8" evidence="5"/>
<name>A0A0N7FVD7_9ACTN</name>
<dbReference type="PROSITE" id="PS50059">
    <property type="entry name" value="FKBP_PPIASE"/>
    <property type="match status" value="1"/>
</dbReference>
<dbReference type="STRING" id="1136941.ACH46_12850"/>
<dbReference type="Gene3D" id="3.10.50.40">
    <property type="match status" value="1"/>
</dbReference>
<dbReference type="AlphaFoldDB" id="A0A0N7FVD7"/>
<dbReference type="Proteomes" id="UP000063789">
    <property type="component" value="Chromosome"/>
</dbReference>
<keyword evidence="6" id="KW-0732">Signal</keyword>
<comment type="similarity">
    <text evidence="5">Belongs to the FKBP-type PPIase family.</text>
</comment>
<keyword evidence="2 4" id="KW-0697">Rotamase</keyword>
<dbReference type="GO" id="GO:0003755">
    <property type="term" value="F:peptidyl-prolyl cis-trans isomerase activity"/>
    <property type="evidence" value="ECO:0007669"/>
    <property type="project" value="UniProtKB-UniRule"/>
</dbReference>
<dbReference type="PROSITE" id="PS51257">
    <property type="entry name" value="PROKAR_LIPOPROTEIN"/>
    <property type="match status" value="1"/>
</dbReference>
<gene>
    <name evidence="8" type="ORF">ACH46_12850</name>
</gene>
<dbReference type="OrthoDB" id="25996at2"/>
<proteinExistence type="inferred from homology"/>
<dbReference type="EMBL" id="CP011853">
    <property type="protein sequence ID" value="ALG86871.1"/>
    <property type="molecule type" value="Genomic_DNA"/>
</dbReference>